<evidence type="ECO:0000313" key="3">
    <source>
        <dbReference type="EMBL" id="KAB8202693.1"/>
    </source>
</evidence>
<feature type="region of interest" description="Disordered" evidence="1">
    <location>
        <begin position="121"/>
        <end position="149"/>
    </location>
</feature>
<dbReference type="Proteomes" id="UP000326532">
    <property type="component" value="Unassembled WGS sequence"/>
</dbReference>
<evidence type="ECO:0000313" key="4">
    <source>
        <dbReference type="Proteomes" id="UP000326532"/>
    </source>
</evidence>
<accession>A0A5N6DEH1</accession>
<keyword evidence="4" id="KW-1185">Reference proteome</keyword>
<feature type="transmembrane region" description="Helical" evidence="2">
    <location>
        <begin position="33"/>
        <end position="53"/>
    </location>
</feature>
<proteinExistence type="predicted"/>
<dbReference type="EMBL" id="ML735000">
    <property type="protein sequence ID" value="KAB8202693.1"/>
    <property type="molecule type" value="Genomic_DNA"/>
</dbReference>
<reference evidence="3 4" key="1">
    <citation type="submission" date="2019-04" db="EMBL/GenBank/DDBJ databases">
        <title>Fungal friends and foes A comparative genomics study of 23 Aspergillus species from section Flavi.</title>
        <authorList>
            <consortium name="DOE Joint Genome Institute"/>
            <person name="Kjaerbolling I."/>
            <person name="Vesth T.C."/>
            <person name="Frisvad J.C."/>
            <person name="Nybo J.L."/>
            <person name="Theobald S."/>
            <person name="Kildgaard S."/>
            <person name="Petersen T.I."/>
            <person name="Kuo A."/>
            <person name="Sato A."/>
            <person name="Lyhne E.K."/>
            <person name="Kogle M.E."/>
            <person name="Wiebenga A."/>
            <person name="Kun R.S."/>
            <person name="Lubbers R.J."/>
            <person name="Makela M.R."/>
            <person name="Barry K."/>
            <person name="Chovatia M."/>
            <person name="Clum A."/>
            <person name="Daum C."/>
            <person name="Haridas S."/>
            <person name="He G."/>
            <person name="LaButti K."/>
            <person name="Lipzen A."/>
            <person name="Mondo S."/>
            <person name="Pangilinan J."/>
            <person name="Riley R."/>
            <person name="Salamov A."/>
            <person name="Simmons B.A."/>
            <person name="Magnuson J.K."/>
            <person name="Henrissat B."/>
            <person name="Mortensen U.H."/>
            <person name="Larsen T.O."/>
            <person name="De vries R.P."/>
            <person name="Grigoriev I.V."/>
            <person name="Machida M."/>
            <person name="Baker S.E."/>
            <person name="Andersen M.R."/>
        </authorList>
    </citation>
    <scope>NUCLEOTIDE SEQUENCE [LARGE SCALE GENOMIC DNA]</scope>
    <source>
        <strain evidence="3 4">CBS 117618</strain>
    </source>
</reference>
<dbReference type="VEuPathDB" id="FungiDB:BDV34DRAFT_146391"/>
<name>A0A5N6DEH1_ASPPA</name>
<evidence type="ECO:0000256" key="2">
    <source>
        <dbReference type="SAM" id="Phobius"/>
    </source>
</evidence>
<dbReference type="AlphaFoldDB" id="A0A5N6DEH1"/>
<organism evidence="3 4">
    <name type="scientific">Aspergillus parasiticus</name>
    <dbReference type="NCBI Taxonomy" id="5067"/>
    <lineage>
        <taxon>Eukaryota</taxon>
        <taxon>Fungi</taxon>
        <taxon>Dikarya</taxon>
        <taxon>Ascomycota</taxon>
        <taxon>Pezizomycotina</taxon>
        <taxon>Eurotiomycetes</taxon>
        <taxon>Eurotiomycetidae</taxon>
        <taxon>Eurotiales</taxon>
        <taxon>Aspergillaceae</taxon>
        <taxon>Aspergillus</taxon>
        <taxon>Aspergillus subgen. Circumdati</taxon>
    </lineage>
</organism>
<keyword evidence="2" id="KW-1133">Transmembrane helix</keyword>
<evidence type="ECO:0000256" key="1">
    <source>
        <dbReference type="SAM" id="MobiDB-lite"/>
    </source>
</evidence>
<feature type="compositionally biased region" description="Polar residues" evidence="1">
    <location>
        <begin position="126"/>
        <end position="149"/>
    </location>
</feature>
<gene>
    <name evidence="3" type="ORF">BDV34DRAFT_146391</name>
</gene>
<protein>
    <submittedName>
        <fullName evidence="3">Uncharacterized protein</fullName>
    </submittedName>
</protein>
<sequence>MRDLQCLTFLTAASLTMFTLFFAQFTSLDLRLYRGLSFPSAYISTLVILLSILNMADYSCCQRCGAQILYQRRSPQCSSYLKSIKRGEPAFLNCQRHCSNCNSHFAVSRKGAKCRPCRRGGPLPTPSSQDRATSVESTASVDSLTRVLS</sequence>
<keyword evidence="2" id="KW-0812">Transmembrane</keyword>
<keyword evidence="2" id="KW-0472">Membrane</keyword>